<name>A0A9W9KHQ1_9EURO</name>
<comment type="caution">
    <text evidence="2">The sequence shown here is derived from an EMBL/GenBank/DDBJ whole genome shotgun (WGS) entry which is preliminary data.</text>
</comment>
<dbReference type="InterPro" id="IPR007304">
    <property type="entry name" value="TAP46-like"/>
</dbReference>
<proteinExistence type="predicted"/>
<dbReference type="Gene3D" id="1.25.40.540">
    <property type="entry name" value="TAP42-like family"/>
    <property type="match status" value="1"/>
</dbReference>
<dbReference type="InterPro" id="IPR038511">
    <property type="entry name" value="TAP42/TAP46-like_sf"/>
</dbReference>
<evidence type="ECO:0000313" key="2">
    <source>
        <dbReference type="EMBL" id="KAJ5107009.1"/>
    </source>
</evidence>
<dbReference type="GO" id="GO:0005829">
    <property type="term" value="C:cytosol"/>
    <property type="evidence" value="ECO:0007669"/>
    <property type="project" value="TreeGrafter"/>
</dbReference>
<accession>A0A9W9KHQ1</accession>
<feature type="region of interest" description="Disordered" evidence="1">
    <location>
        <begin position="213"/>
        <end position="268"/>
    </location>
</feature>
<dbReference type="OrthoDB" id="10261753at2759"/>
<evidence type="ECO:0000313" key="3">
    <source>
        <dbReference type="Proteomes" id="UP001149165"/>
    </source>
</evidence>
<dbReference type="EMBL" id="JAPQKH010000003">
    <property type="protein sequence ID" value="KAJ5107009.1"/>
    <property type="molecule type" value="Genomic_DNA"/>
</dbReference>
<evidence type="ECO:0000256" key="1">
    <source>
        <dbReference type="SAM" id="MobiDB-lite"/>
    </source>
</evidence>
<reference evidence="2" key="2">
    <citation type="journal article" date="2023" name="IMA Fungus">
        <title>Comparative genomic study of the Penicillium genus elucidates a diverse pangenome and 15 lateral gene transfer events.</title>
        <authorList>
            <person name="Petersen C."/>
            <person name="Sorensen T."/>
            <person name="Nielsen M.R."/>
            <person name="Sondergaard T.E."/>
            <person name="Sorensen J.L."/>
            <person name="Fitzpatrick D.A."/>
            <person name="Frisvad J.C."/>
            <person name="Nielsen K.L."/>
        </authorList>
    </citation>
    <scope>NUCLEOTIDE SEQUENCE</scope>
    <source>
        <strain evidence="2">IBT 30069</strain>
    </source>
</reference>
<dbReference type="PANTHER" id="PTHR10933:SF9">
    <property type="entry name" value="IMMUNOGLOBULIN-BINDING PROTEIN 1"/>
    <property type="match status" value="1"/>
</dbReference>
<feature type="region of interest" description="Disordered" evidence="1">
    <location>
        <begin position="334"/>
        <end position="356"/>
    </location>
</feature>
<gene>
    <name evidence="2" type="ORF">N7456_003684</name>
</gene>
<reference evidence="2" key="1">
    <citation type="submission" date="2022-11" db="EMBL/GenBank/DDBJ databases">
        <authorList>
            <person name="Petersen C."/>
        </authorList>
    </citation>
    <scope>NUCLEOTIDE SEQUENCE</scope>
    <source>
        <strain evidence="2">IBT 30069</strain>
    </source>
</reference>
<dbReference type="PANTHER" id="PTHR10933">
    <property type="entry name" value="IMMUNOGLOBULIN-BINDING PROTEIN 1"/>
    <property type="match status" value="1"/>
</dbReference>
<organism evidence="2 3">
    <name type="scientific">Penicillium angulare</name>
    <dbReference type="NCBI Taxonomy" id="116970"/>
    <lineage>
        <taxon>Eukaryota</taxon>
        <taxon>Fungi</taxon>
        <taxon>Dikarya</taxon>
        <taxon>Ascomycota</taxon>
        <taxon>Pezizomycotina</taxon>
        <taxon>Eurotiomycetes</taxon>
        <taxon>Eurotiomycetidae</taxon>
        <taxon>Eurotiales</taxon>
        <taxon>Aspergillaceae</taxon>
        <taxon>Penicillium</taxon>
    </lineage>
</organism>
<dbReference type="Proteomes" id="UP001149165">
    <property type="component" value="Unassembled WGS sequence"/>
</dbReference>
<dbReference type="GO" id="GO:0009966">
    <property type="term" value="P:regulation of signal transduction"/>
    <property type="evidence" value="ECO:0007669"/>
    <property type="project" value="InterPro"/>
</dbReference>
<keyword evidence="3" id="KW-1185">Reference proteome</keyword>
<dbReference type="Pfam" id="PF04177">
    <property type="entry name" value="TAP42"/>
    <property type="match status" value="1"/>
</dbReference>
<protein>
    <recommendedName>
        <fullName evidence="4">TAP42-like protein</fullName>
    </recommendedName>
</protein>
<evidence type="ECO:0008006" key="4">
    <source>
        <dbReference type="Google" id="ProtNLM"/>
    </source>
</evidence>
<sequence length="356" mass="40479">MEQPQSLRSLFQSAKESKSLLESRGDTNTAAYRDDVNASVAQFQECQRQISILSLFSSNETLDDVSSGDIQYMTLEYHLAELVQRGPSADRESVLQRALEQYEKFLTRLDEYELLSKGDRKFFESYMANPLSFTLAPVNDAAARRDTKVRRFREEKELKQKLEYMARNETRVDNDSEATRNLYLAELQLYTHQTFQALDLLVQELSMLSAMRNAPVPEPSQPPRDDPRQRSNLGGSNYTDRLDPSISQLLGGGRGGPILNSKGRPTQPFTLLDRRSQLQQGVFRSGHNLPTMTIDEYLEEEHRRGNVLQGGEQSGIKPEVDEDDLDRADEETMKARAWDEYVEANPKGSGNTLNRG</sequence>
<dbReference type="GO" id="GO:0051721">
    <property type="term" value="F:protein phosphatase 2A binding"/>
    <property type="evidence" value="ECO:0007669"/>
    <property type="project" value="TreeGrafter"/>
</dbReference>
<dbReference type="GO" id="GO:0035303">
    <property type="term" value="P:regulation of dephosphorylation"/>
    <property type="evidence" value="ECO:0007669"/>
    <property type="project" value="TreeGrafter"/>
</dbReference>
<dbReference type="AlphaFoldDB" id="A0A9W9KHQ1"/>